<feature type="compositionally biased region" description="Acidic residues" evidence="1">
    <location>
        <begin position="296"/>
        <end position="305"/>
    </location>
</feature>
<dbReference type="AlphaFoldDB" id="A0A371DFP2"/>
<proteinExistence type="predicted"/>
<evidence type="ECO:0000256" key="2">
    <source>
        <dbReference type="SAM" id="Phobius"/>
    </source>
</evidence>
<evidence type="ECO:0000313" key="4">
    <source>
        <dbReference type="EMBL" id="RDX51333.1"/>
    </source>
</evidence>
<feature type="transmembrane region" description="Helical" evidence="2">
    <location>
        <begin position="40"/>
        <end position="63"/>
    </location>
</feature>
<feature type="compositionally biased region" description="Basic and acidic residues" evidence="1">
    <location>
        <begin position="322"/>
        <end position="333"/>
    </location>
</feature>
<evidence type="ECO:0000259" key="3">
    <source>
        <dbReference type="Pfam" id="PF20151"/>
    </source>
</evidence>
<dbReference type="Pfam" id="PF20151">
    <property type="entry name" value="DUF6533"/>
    <property type="match status" value="1"/>
</dbReference>
<feature type="transmembrane region" description="Helical" evidence="2">
    <location>
        <begin position="84"/>
        <end position="107"/>
    </location>
</feature>
<feature type="transmembrane region" description="Helical" evidence="2">
    <location>
        <begin position="7"/>
        <end position="28"/>
    </location>
</feature>
<dbReference type="OrthoDB" id="2756350at2759"/>
<keyword evidence="2" id="KW-1133">Transmembrane helix</keyword>
<gene>
    <name evidence="4" type="ORF">OH76DRAFT_1481612</name>
</gene>
<feature type="domain" description="DUF6533" evidence="3">
    <location>
        <begin position="11"/>
        <end position="55"/>
    </location>
</feature>
<dbReference type="InterPro" id="IPR045340">
    <property type="entry name" value="DUF6533"/>
</dbReference>
<organism evidence="4 5">
    <name type="scientific">Lentinus brumalis</name>
    <dbReference type="NCBI Taxonomy" id="2498619"/>
    <lineage>
        <taxon>Eukaryota</taxon>
        <taxon>Fungi</taxon>
        <taxon>Dikarya</taxon>
        <taxon>Basidiomycota</taxon>
        <taxon>Agaricomycotina</taxon>
        <taxon>Agaricomycetes</taxon>
        <taxon>Polyporales</taxon>
        <taxon>Polyporaceae</taxon>
        <taxon>Lentinus</taxon>
    </lineage>
</organism>
<accession>A0A371DFP2</accession>
<name>A0A371DFP2_9APHY</name>
<dbReference type="EMBL" id="KZ857395">
    <property type="protein sequence ID" value="RDX51333.1"/>
    <property type="molecule type" value="Genomic_DNA"/>
</dbReference>
<evidence type="ECO:0000256" key="1">
    <source>
        <dbReference type="SAM" id="MobiDB-lite"/>
    </source>
</evidence>
<sequence>MAACISLLSNYCAIAATVLFIYECLITFGDEISLFWTRRFTGASVLFVSNRAIVMFAHVFTLITSSTATSPQYAPWAAFSTLRVFALSRLWSLSILVLLLSSVPIGINFTNFGFTPGGVVVPPLGCVYSDSLPSDLAKRSVVWVPSSADRVNLTVTIASRTSLISADALLVLTTWWTLSRGSVLVQHRSKGSFVYVLLRDGTIYFIALLALNALHLTLTLLSHIQALQSVSVVTLFTEPVTGILVSRFLLNLQSVNQTALDIDSSIQIESSSGKTSESLVFERVVGSLGSRTLAEEDQVCGDEDTGGPGAADADNVACSPDEAPHGAEEKMAH</sequence>
<protein>
    <recommendedName>
        <fullName evidence="3">DUF6533 domain-containing protein</fullName>
    </recommendedName>
</protein>
<evidence type="ECO:0000313" key="5">
    <source>
        <dbReference type="Proteomes" id="UP000256964"/>
    </source>
</evidence>
<dbReference type="Proteomes" id="UP000256964">
    <property type="component" value="Unassembled WGS sequence"/>
</dbReference>
<keyword evidence="5" id="KW-1185">Reference proteome</keyword>
<reference evidence="4 5" key="1">
    <citation type="journal article" date="2018" name="Biotechnol. Biofuels">
        <title>Integrative visual omics of the white-rot fungus Polyporus brumalis exposes the biotechnological potential of its oxidative enzymes for delignifying raw plant biomass.</title>
        <authorList>
            <person name="Miyauchi S."/>
            <person name="Rancon A."/>
            <person name="Drula E."/>
            <person name="Hage H."/>
            <person name="Chaduli D."/>
            <person name="Favel A."/>
            <person name="Grisel S."/>
            <person name="Henrissat B."/>
            <person name="Herpoel-Gimbert I."/>
            <person name="Ruiz-Duenas F.J."/>
            <person name="Chevret D."/>
            <person name="Hainaut M."/>
            <person name="Lin J."/>
            <person name="Wang M."/>
            <person name="Pangilinan J."/>
            <person name="Lipzen A."/>
            <person name="Lesage-Meessen L."/>
            <person name="Navarro D."/>
            <person name="Riley R."/>
            <person name="Grigoriev I.V."/>
            <person name="Zhou S."/>
            <person name="Raouche S."/>
            <person name="Rosso M.N."/>
        </authorList>
    </citation>
    <scope>NUCLEOTIDE SEQUENCE [LARGE SCALE GENOMIC DNA]</scope>
    <source>
        <strain evidence="4 5">BRFM 1820</strain>
    </source>
</reference>
<keyword evidence="2" id="KW-0472">Membrane</keyword>
<dbReference type="STRING" id="139420.A0A371DFP2"/>
<keyword evidence="2" id="KW-0812">Transmembrane</keyword>
<feature type="transmembrane region" description="Helical" evidence="2">
    <location>
        <begin position="202"/>
        <end position="221"/>
    </location>
</feature>
<feature type="region of interest" description="Disordered" evidence="1">
    <location>
        <begin position="296"/>
        <end position="333"/>
    </location>
</feature>